<comment type="caution">
    <text evidence="3">The sequence shown here is derived from an EMBL/GenBank/DDBJ whole genome shotgun (WGS) entry which is preliminary data.</text>
</comment>
<feature type="transmembrane region" description="Helical" evidence="2">
    <location>
        <begin position="198"/>
        <end position="222"/>
    </location>
</feature>
<feature type="transmembrane region" description="Helical" evidence="2">
    <location>
        <begin position="31"/>
        <end position="53"/>
    </location>
</feature>
<feature type="compositionally biased region" description="Basic and acidic residues" evidence="1">
    <location>
        <begin position="552"/>
        <end position="577"/>
    </location>
</feature>
<keyword evidence="2" id="KW-0812">Transmembrane</keyword>
<evidence type="ECO:0000313" key="4">
    <source>
        <dbReference type="Proteomes" id="UP001176521"/>
    </source>
</evidence>
<gene>
    <name evidence="3" type="ORF">OC842_006617</name>
</gene>
<feature type="transmembrane region" description="Helical" evidence="2">
    <location>
        <begin position="361"/>
        <end position="383"/>
    </location>
</feature>
<feature type="transmembrane region" description="Helical" evidence="2">
    <location>
        <begin position="319"/>
        <end position="341"/>
    </location>
</feature>
<feature type="compositionally biased region" description="Low complexity" evidence="1">
    <location>
        <begin position="583"/>
        <end position="592"/>
    </location>
</feature>
<sequence>MVCAILGSSARLVGGPAPLGYPMTKARKRSLALSIAFMLLVNVALPCVLYYVLRYTDAGRTLKARDLYGFTSIPMGVLQLPQWPWRFYQLCRRNGEASPLLPRRAALLPPTPEQVRASADTEAAGASSGGGAGDLTHDSDPNPDPDLDPEAGPATAGCTSATALDSSFASSVASHPLPAQLGAGLGSRIKWVLSRADTFQWAFLLGLVIGAIPIILCSSSLGNSSSKAGGGGSFAALVLTYAIVMGFIGAVMLLVTALACCEVRQPCRMSSVRKGLAFRPALAYLWEDLTAVEGGGGYTFRQAFCRRFEASPLFREMQAVLSLFLSLAFLLYAALSVALTVTLSSSGRGRRYESWSFGANMLLFVLWNGMVGAVAVVWARRYLAEEERRWRRKELYHMDDYWDAAISRQAGTRASQQRRQGGGAGPGAATIVGAGDDELGESPLHALALSRVSSRAASADHGRSKPSQDLSSACGTETETETETDTLTVHRARSSSRSVIRQKRAGPKANGKTASVRSGSVRSAGTAGPAARDEAAVAGDGGGGGGGVRFESGGKDGLQHEAKALQEDEAQGKKSGDEEMLPQQQQQQQQHQPTVARTMSLRRKSPPPAPSIISSTP</sequence>
<dbReference type="EMBL" id="JAPDMQ010000626">
    <property type="protein sequence ID" value="KAK0521944.1"/>
    <property type="molecule type" value="Genomic_DNA"/>
</dbReference>
<organism evidence="3 4">
    <name type="scientific">Tilletia horrida</name>
    <dbReference type="NCBI Taxonomy" id="155126"/>
    <lineage>
        <taxon>Eukaryota</taxon>
        <taxon>Fungi</taxon>
        <taxon>Dikarya</taxon>
        <taxon>Basidiomycota</taxon>
        <taxon>Ustilaginomycotina</taxon>
        <taxon>Exobasidiomycetes</taxon>
        <taxon>Tilletiales</taxon>
        <taxon>Tilletiaceae</taxon>
        <taxon>Tilletia</taxon>
    </lineage>
</organism>
<evidence type="ECO:0000256" key="1">
    <source>
        <dbReference type="SAM" id="MobiDB-lite"/>
    </source>
</evidence>
<keyword evidence="4" id="KW-1185">Reference proteome</keyword>
<keyword evidence="2" id="KW-0472">Membrane</keyword>
<protein>
    <submittedName>
        <fullName evidence="3">Uncharacterized protein</fullName>
    </submittedName>
</protein>
<dbReference type="AlphaFoldDB" id="A0AAN6G6X2"/>
<feature type="region of interest" description="Disordered" evidence="1">
    <location>
        <begin position="111"/>
        <end position="156"/>
    </location>
</feature>
<proteinExistence type="predicted"/>
<feature type="compositionally biased region" description="Polar residues" evidence="1">
    <location>
        <begin position="465"/>
        <end position="475"/>
    </location>
</feature>
<feature type="transmembrane region" description="Helical" evidence="2">
    <location>
        <begin position="234"/>
        <end position="261"/>
    </location>
</feature>
<evidence type="ECO:0000256" key="2">
    <source>
        <dbReference type="SAM" id="Phobius"/>
    </source>
</evidence>
<feature type="compositionally biased region" description="Gly residues" evidence="1">
    <location>
        <begin position="539"/>
        <end position="548"/>
    </location>
</feature>
<dbReference type="PANTHER" id="PTHR42024:SF1">
    <property type="entry name" value="AMINO ACID PERMEASE_ SLC12A DOMAIN-CONTAINING PROTEIN"/>
    <property type="match status" value="1"/>
</dbReference>
<feature type="region of interest" description="Disordered" evidence="1">
    <location>
        <begin position="412"/>
        <end position="436"/>
    </location>
</feature>
<dbReference type="Proteomes" id="UP001176521">
    <property type="component" value="Unassembled WGS sequence"/>
</dbReference>
<accession>A0AAN6G6X2</accession>
<dbReference type="PANTHER" id="PTHR42024">
    <property type="entry name" value="AMINO ACID PERMEASE_ SLC12A DOMAIN-CONTAINING PROTEIN"/>
    <property type="match status" value="1"/>
</dbReference>
<reference evidence="3" key="1">
    <citation type="journal article" date="2023" name="PhytoFront">
        <title>Draft Genome Resources of Seven Strains of Tilletia horrida, Causal Agent of Kernel Smut of Rice.</title>
        <authorList>
            <person name="Khanal S."/>
            <person name="Antony Babu S."/>
            <person name="Zhou X.G."/>
        </authorList>
    </citation>
    <scope>NUCLEOTIDE SEQUENCE</scope>
    <source>
        <strain evidence="3">TX3</strain>
    </source>
</reference>
<evidence type="ECO:0000313" key="3">
    <source>
        <dbReference type="EMBL" id="KAK0521944.1"/>
    </source>
</evidence>
<feature type="compositionally biased region" description="Polar residues" evidence="1">
    <location>
        <begin position="512"/>
        <end position="523"/>
    </location>
</feature>
<name>A0AAN6G6X2_9BASI</name>
<feature type="compositionally biased region" description="Basic residues" evidence="1">
    <location>
        <begin position="490"/>
        <end position="506"/>
    </location>
</feature>
<feature type="region of interest" description="Disordered" evidence="1">
    <location>
        <begin position="457"/>
        <end position="617"/>
    </location>
</feature>
<keyword evidence="2" id="KW-1133">Transmembrane helix</keyword>